<dbReference type="HOGENOM" id="CLU_1058739_0_0_1"/>
<dbReference type="PANTHER" id="PTHR10851:SF0">
    <property type="entry name" value="PYRIDOXINE-5'-PHOSPHATE OXIDASE"/>
    <property type="match status" value="1"/>
</dbReference>
<dbReference type="OrthoDB" id="303614at2759"/>
<evidence type="ECO:0000256" key="9">
    <source>
        <dbReference type="ARBA" id="ARBA00023002"/>
    </source>
</evidence>
<dbReference type="PANTHER" id="PTHR10851">
    <property type="entry name" value="PYRIDOXINE-5-PHOSPHATE OXIDASE"/>
    <property type="match status" value="1"/>
</dbReference>
<dbReference type="SUPFAM" id="SSF50475">
    <property type="entry name" value="FMN-binding split barrel"/>
    <property type="match status" value="1"/>
</dbReference>
<evidence type="ECO:0000256" key="6">
    <source>
        <dbReference type="ARBA" id="ARBA00012801"/>
    </source>
</evidence>
<comment type="similarity">
    <text evidence="5">Belongs to the pyridoxamine 5'-phosphate oxidase family.</text>
</comment>
<evidence type="ECO:0000256" key="8">
    <source>
        <dbReference type="ARBA" id="ARBA00022643"/>
    </source>
</evidence>
<evidence type="ECO:0000313" key="11">
    <source>
        <dbReference type="EMBL" id="EDW59567.2"/>
    </source>
</evidence>
<dbReference type="GO" id="GO:0010181">
    <property type="term" value="F:FMN binding"/>
    <property type="evidence" value="ECO:0007669"/>
    <property type="project" value="InterPro"/>
</dbReference>
<evidence type="ECO:0000256" key="7">
    <source>
        <dbReference type="ARBA" id="ARBA00022630"/>
    </source>
</evidence>
<keyword evidence="8" id="KW-0288">FMN</keyword>
<dbReference type="InterPro" id="IPR011576">
    <property type="entry name" value="Pyridox_Oxase_N"/>
</dbReference>
<dbReference type="GO" id="GO:0004733">
    <property type="term" value="F:pyridoxamine phosphate oxidase activity"/>
    <property type="evidence" value="ECO:0007669"/>
    <property type="project" value="UniProtKB-EC"/>
</dbReference>
<protein>
    <recommendedName>
        <fullName evidence="6">pyridoxal 5'-phosphate synthase</fullName>
        <ecNumber evidence="6">1.4.3.5</ecNumber>
    </recommendedName>
</protein>
<dbReference type="STRING" id="7244.B4M4K6"/>
<dbReference type="KEGG" id="dvi:6632740"/>
<dbReference type="SMR" id="B4M4K6"/>
<evidence type="ECO:0000256" key="1">
    <source>
        <dbReference type="ARBA" id="ARBA00001917"/>
    </source>
</evidence>
<sequence length="267" mass="30421">MKLGPALKQRLRGVAAALHLLTPRSRKQSPMRKIAARVASESCPELQKCATSIAIREPYAILQHWLTVALNEEPRCEPRMACLATVDMAGQPVTRMTNVEQINAAGLTFYTTLGSRLTGEITHNPHVSLQFFWPHMRRSVHIAGHVSPVCALQAQLQFARYPREVQLSMHGIPSRKSGIYGRIMEYFANHFRNDRLQEVPVPRDWGGLLLCPTFYEFSQVDPEAPGRRCMRFRRCLTLPRGMRNETCNADRYDWVFDSCTDHDSCII</sequence>
<keyword evidence="7" id="KW-0285">Flavoprotein</keyword>
<keyword evidence="9 11" id="KW-0560">Oxidoreductase</keyword>
<dbReference type="eggNOG" id="KOG2586">
    <property type="taxonomic scope" value="Eukaryota"/>
</dbReference>
<gene>
    <name evidence="11" type="primary">Dvir\GJ10955</name>
    <name evidence="11" type="ORF">Dvir_GJ10955</name>
</gene>
<comment type="pathway">
    <text evidence="3">Cofactor metabolism; pyridoxal 5'-phosphate salvage; pyridoxal 5'-phosphate from pyridoxamine 5'-phosphate: step 1/1.</text>
</comment>
<dbReference type="Proteomes" id="UP000008792">
    <property type="component" value="Unassembled WGS sequence"/>
</dbReference>
<dbReference type="AlphaFoldDB" id="B4M4K6"/>
<evidence type="ECO:0000313" key="12">
    <source>
        <dbReference type="Proteomes" id="UP000008792"/>
    </source>
</evidence>
<accession>B4M4K6</accession>
<dbReference type="UniPathway" id="UPA01068">
    <property type="reaction ID" value="UER00304"/>
</dbReference>
<dbReference type="InterPro" id="IPR000659">
    <property type="entry name" value="Pyridox_Oxase"/>
</dbReference>
<dbReference type="InterPro" id="IPR012349">
    <property type="entry name" value="Split_barrel_FMN-bd"/>
</dbReference>
<keyword evidence="12" id="KW-1185">Reference proteome</keyword>
<evidence type="ECO:0000256" key="5">
    <source>
        <dbReference type="ARBA" id="ARBA00007301"/>
    </source>
</evidence>
<name>B4M4K6_DROVI</name>
<evidence type="ECO:0000256" key="3">
    <source>
        <dbReference type="ARBA" id="ARBA00004738"/>
    </source>
</evidence>
<reference evidence="11 12" key="1">
    <citation type="journal article" date="2007" name="Nature">
        <title>Evolution of genes and genomes on the Drosophila phylogeny.</title>
        <authorList>
            <consortium name="Drosophila 12 Genomes Consortium"/>
            <person name="Clark A.G."/>
            <person name="Eisen M.B."/>
            <person name="Smith D.R."/>
            <person name="Bergman C.M."/>
            <person name="Oliver B."/>
            <person name="Markow T.A."/>
            <person name="Kaufman T.C."/>
            <person name="Kellis M."/>
            <person name="Gelbart W."/>
            <person name="Iyer V.N."/>
            <person name="Pollard D.A."/>
            <person name="Sackton T.B."/>
            <person name="Larracuente A.M."/>
            <person name="Singh N.D."/>
            <person name="Abad J.P."/>
            <person name="Abt D.N."/>
            <person name="Adryan B."/>
            <person name="Aguade M."/>
            <person name="Akashi H."/>
            <person name="Anderson W.W."/>
            <person name="Aquadro C.F."/>
            <person name="Ardell D.H."/>
            <person name="Arguello R."/>
            <person name="Artieri C.G."/>
            <person name="Barbash D.A."/>
            <person name="Barker D."/>
            <person name="Barsanti P."/>
            <person name="Batterham P."/>
            <person name="Batzoglou S."/>
            <person name="Begun D."/>
            <person name="Bhutkar A."/>
            <person name="Blanco E."/>
            <person name="Bosak S.A."/>
            <person name="Bradley R.K."/>
            <person name="Brand A.D."/>
            <person name="Brent M.R."/>
            <person name="Brooks A.N."/>
            <person name="Brown R.H."/>
            <person name="Butlin R.K."/>
            <person name="Caggese C."/>
            <person name="Calvi B.R."/>
            <person name="Bernardo de Carvalho A."/>
            <person name="Caspi A."/>
            <person name="Castrezana S."/>
            <person name="Celniker S.E."/>
            <person name="Chang J.L."/>
            <person name="Chapple C."/>
            <person name="Chatterji S."/>
            <person name="Chinwalla A."/>
            <person name="Civetta A."/>
            <person name="Clifton S.W."/>
            <person name="Comeron J.M."/>
            <person name="Costello J.C."/>
            <person name="Coyne J.A."/>
            <person name="Daub J."/>
            <person name="David R.G."/>
            <person name="Delcher A.L."/>
            <person name="Delehaunty K."/>
            <person name="Do C.B."/>
            <person name="Ebling H."/>
            <person name="Edwards K."/>
            <person name="Eickbush T."/>
            <person name="Evans J.D."/>
            <person name="Filipski A."/>
            <person name="Findeiss S."/>
            <person name="Freyhult E."/>
            <person name="Fulton L."/>
            <person name="Fulton R."/>
            <person name="Garcia A.C."/>
            <person name="Gardiner A."/>
            <person name="Garfield D.A."/>
            <person name="Garvin B.E."/>
            <person name="Gibson G."/>
            <person name="Gilbert D."/>
            <person name="Gnerre S."/>
            <person name="Godfrey J."/>
            <person name="Good R."/>
            <person name="Gotea V."/>
            <person name="Gravely B."/>
            <person name="Greenberg A.J."/>
            <person name="Griffiths-Jones S."/>
            <person name="Gross S."/>
            <person name="Guigo R."/>
            <person name="Gustafson E.A."/>
            <person name="Haerty W."/>
            <person name="Hahn M.W."/>
            <person name="Halligan D.L."/>
            <person name="Halpern A.L."/>
            <person name="Halter G.M."/>
            <person name="Han M.V."/>
            <person name="Heger A."/>
            <person name="Hillier L."/>
            <person name="Hinrichs A.S."/>
            <person name="Holmes I."/>
            <person name="Hoskins R.A."/>
            <person name="Hubisz M.J."/>
            <person name="Hultmark D."/>
            <person name="Huntley M.A."/>
            <person name="Jaffe D.B."/>
            <person name="Jagadeeshan S."/>
            <person name="Jeck W.R."/>
            <person name="Johnson J."/>
            <person name="Jones C.D."/>
            <person name="Jordan W.C."/>
            <person name="Karpen G.H."/>
            <person name="Kataoka E."/>
            <person name="Keightley P.D."/>
            <person name="Kheradpour P."/>
            <person name="Kirkness E.F."/>
            <person name="Koerich L.B."/>
            <person name="Kristiansen K."/>
            <person name="Kudrna D."/>
            <person name="Kulathinal R.J."/>
            <person name="Kumar S."/>
            <person name="Kwok R."/>
            <person name="Lander E."/>
            <person name="Langley C.H."/>
            <person name="Lapoint R."/>
            <person name="Lazzaro B.P."/>
            <person name="Lee S.J."/>
            <person name="Levesque L."/>
            <person name="Li R."/>
            <person name="Lin C.F."/>
            <person name="Lin M.F."/>
            <person name="Lindblad-Toh K."/>
            <person name="Llopart A."/>
            <person name="Long M."/>
            <person name="Low L."/>
            <person name="Lozovsky E."/>
            <person name="Lu J."/>
            <person name="Luo M."/>
            <person name="Machado C.A."/>
            <person name="Makalowski W."/>
            <person name="Marzo M."/>
            <person name="Matsuda M."/>
            <person name="Matzkin L."/>
            <person name="McAllister B."/>
            <person name="McBride C.S."/>
            <person name="McKernan B."/>
            <person name="McKernan K."/>
            <person name="Mendez-Lago M."/>
            <person name="Minx P."/>
            <person name="Mollenhauer M.U."/>
            <person name="Montooth K."/>
            <person name="Mount S.M."/>
            <person name="Mu X."/>
            <person name="Myers E."/>
            <person name="Negre B."/>
            <person name="Newfeld S."/>
            <person name="Nielsen R."/>
            <person name="Noor M.A."/>
            <person name="O'Grady P."/>
            <person name="Pachter L."/>
            <person name="Papaceit M."/>
            <person name="Parisi M.J."/>
            <person name="Parisi M."/>
            <person name="Parts L."/>
            <person name="Pedersen J.S."/>
            <person name="Pesole G."/>
            <person name="Phillippy A.M."/>
            <person name="Ponting C.P."/>
            <person name="Pop M."/>
            <person name="Porcelli D."/>
            <person name="Powell J.R."/>
            <person name="Prohaska S."/>
            <person name="Pruitt K."/>
            <person name="Puig M."/>
            <person name="Quesneville H."/>
            <person name="Ram K.R."/>
            <person name="Rand D."/>
            <person name="Rasmussen M.D."/>
            <person name="Reed L.K."/>
            <person name="Reenan R."/>
            <person name="Reily A."/>
            <person name="Remington K.A."/>
            <person name="Rieger T.T."/>
            <person name="Ritchie M.G."/>
            <person name="Robin C."/>
            <person name="Rogers Y.H."/>
            <person name="Rohde C."/>
            <person name="Rozas J."/>
            <person name="Rubenfield M.J."/>
            <person name="Ruiz A."/>
            <person name="Russo S."/>
            <person name="Salzberg S.L."/>
            <person name="Sanchez-Gracia A."/>
            <person name="Saranga D.J."/>
            <person name="Sato H."/>
            <person name="Schaeffer S.W."/>
            <person name="Schatz M.C."/>
            <person name="Schlenke T."/>
            <person name="Schwartz R."/>
            <person name="Segarra C."/>
            <person name="Singh R.S."/>
            <person name="Sirot L."/>
            <person name="Sirota M."/>
            <person name="Sisneros N.B."/>
            <person name="Smith C.D."/>
            <person name="Smith T.F."/>
            <person name="Spieth J."/>
            <person name="Stage D.E."/>
            <person name="Stark A."/>
            <person name="Stephan W."/>
            <person name="Strausberg R.L."/>
            <person name="Strempel S."/>
            <person name="Sturgill D."/>
            <person name="Sutton G."/>
            <person name="Sutton G.G."/>
            <person name="Tao W."/>
            <person name="Teichmann S."/>
            <person name="Tobari Y.N."/>
            <person name="Tomimura Y."/>
            <person name="Tsolas J.M."/>
            <person name="Valente V.L."/>
            <person name="Venter E."/>
            <person name="Venter J.C."/>
            <person name="Vicario S."/>
            <person name="Vieira F.G."/>
            <person name="Vilella A.J."/>
            <person name="Villasante A."/>
            <person name="Walenz B."/>
            <person name="Wang J."/>
            <person name="Wasserman M."/>
            <person name="Watts T."/>
            <person name="Wilson D."/>
            <person name="Wilson R.K."/>
            <person name="Wing R.A."/>
            <person name="Wolfner M.F."/>
            <person name="Wong A."/>
            <person name="Wong G.K."/>
            <person name="Wu C.I."/>
            <person name="Wu G."/>
            <person name="Yamamoto D."/>
            <person name="Yang H.P."/>
            <person name="Yang S.P."/>
            <person name="Yorke J.A."/>
            <person name="Yoshida K."/>
            <person name="Zdobnov E."/>
            <person name="Zhang P."/>
            <person name="Zhang Y."/>
            <person name="Zimin A.V."/>
            <person name="Baldwin J."/>
            <person name="Abdouelleil A."/>
            <person name="Abdulkadir J."/>
            <person name="Abebe A."/>
            <person name="Abera B."/>
            <person name="Abreu J."/>
            <person name="Acer S.C."/>
            <person name="Aftuck L."/>
            <person name="Alexander A."/>
            <person name="An P."/>
            <person name="Anderson E."/>
            <person name="Anderson S."/>
            <person name="Arachi H."/>
            <person name="Azer M."/>
            <person name="Bachantsang P."/>
            <person name="Barry A."/>
            <person name="Bayul T."/>
            <person name="Berlin A."/>
            <person name="Bessette D."/>
            <person name="Bloom T."/>
            <person name="Blye J."/>
            <person name="Boguslavskiy L."/>
            <person name="Bonnet C."/>
            <person name="Boukhgalter B."/>
            <person name="Bourzgui I."/>
            <person name="Brown A."/>
            <person name="Cahill P."/>
            <person name="Channer S."/>
            <person name="Cheshatsang Y."/>
            <person name="Chuda L."/>
            <person name="Citroen M."/>
            <person name="Collymore A."/>
            <person name="Cooke P."/>
            <person name="Costello M."/>
            <person name="D'Aco K."/>
            <person name="Daza R."/>
            <person name="De Haan G."/>
            <person name="DeGray S."/>
            <person name="DeMaso C."/>
            <person name="Dhargay N."/>
            <person name="Dooley K."/>
            <person name="Dooley E."/>
            <person name="Doricent M."/>
            <person name="Dorje P."/>
            <person name="Dorjee K."/>
            <person name="Dupes A."/>
            <person name="Elong R."/>
            <person name="Falk J."/>
            <person name="Farina A."/>
            <person name="Faro S."/>
            <person name="Ferguson D."/>
            <person name="Fisher S."/>
            <person name="Foley C.D."/>
            <person name="Franke A."/>
            <person name="Friedrich D."/>
            <person name="Gadbois L."/>
            <person name="Gearin G."/>
            <person name="Gearin C.R."/>
            <person name="Giannoukos G."/>
            <person name="Goode T."/>
            <person name="Graham J."/>
            <person name="Grandbois E."/>
            <person name="Grewal S."/>
            <person name="Gyaltsen K."/>
            <person name="Hafez N."/>
            <person name="Hagos B."/>
            <person name="Hall J."/>
            <person name="Henson C."/>
            <person name="Hollinger A."/>
            <person name="Honan T."/>
            <person name="Huard M.D."/>
            <person name="Hughes L."/>
            <person name="Hurhula B."/>
            <person name="Husby M.E."/>
            <person name="Kamat A."/>
            <person name="Kanga B."/>
            <person name="Kashin S."/>
            <person name="Khazanovich D."/>
            <person name="Kisner P."/>
            <person name="Lance K."/>
            <person name="Lara M."/>
            <person name="Lee W."/>
            <person name="Lennon N."/>
            <person name="Letendre F."/>
            <person name="LeVine R."/>
            <person name="Lipovsky A."/>
            <person name="Liu X."/>
            <person name="Liu J."/>
            <person name="Liu S."/>
            <person name="Lokyitsang T."/>
            <person name="Lokyitsang Y."/>
            <person name="Lubonja R."/>
            <person name="Lui A."/>
            <person name="MacDonald P."/>
            <person name="Magnisalis V."/>
            <person name="Maru K."/>
            <person name="Matthews C."/>
            <person name="McCusker W."/>
            <person name="McDonough S."/>
            <person name="Mehta T."/>
            <person name="Meldrim J."/>
            <person name="Meneus L."/>
            <person name="Mihai O."/>
            <person name="Mihalev A."/>
            <person name="Mihova T."/>
            <person name="Mittelman R."/>
            <person name="Mlenga V."/>
            <person name="Montmayeur A."/>
            <person name="Mulrain L."/>
            <person name="Navidi A."/>
            <person name="Naylor J."/>
            <person name="Negash T."/>
            <person name="Nguyen T."/>
            <person name="Nguyen N."/>
            <person name="Nicol R."/>
            <person name="Norbu C."/>
            <person name="Norbu N."/>
            <person name="Novod N."/>
            <person name="O'Neill B."/>
            <person name="Osman S."/>
            <person name="Markiewicz E."/>
            <person name="Oyono O.L."/>
            <person name="Patti C."/>
            <person name="Phunkhang P."/>
            <person name="Pierre F."/>
            <person name="Priest M."/>
            <person name="Raghuraman S."/>
            <person name="Rege F."/>
            <person name="Reyes R."/>
            <person name="Rise C."/>
            <person name="Rogov P."/>
            <person name="Ross K."/>
            <person name="Ryan E."/>
            <person name="Settipalli S."/>
            <person name="Shea T."/>
            <person name="Sherpa N."/>
            <person name="Shi L."/>
            <person name="Shih D."/>
            <person name="Sparrow T."/>
            <person name="Spaulding J."/>
            <person name="Stalker J."/>
            <person name="Stange-Thomann N."/>
            <person name="Stavropoulos S."/>
            <person name="Stone C."/>
            <person name="Strader C."/>
            <person name="Tesfaye S."/>
            <person name="Thomson T."/>
            <person name="Thoulutsang Y."/>
            <person name="Thoulutsang D."/>
            <person name="Topham K."/>
            <person name="Topping I."/>
            <person name="Tsamla T."/>
            <person name="Vassiliev H."/>
            <person name="Vo A."/>
            <person name="Wangchuk T."/>
            <person name="Wangdi T."/>
            <person name="Weiand M."/>
            <person name="Wilkinson J."/>
            <person name="Wilson A."/>
            <person name="Yadav S."/>
            <person name="Young G."/>
            <person name="Yu Q."/>
            <person name="Zembek L."/>
            <person name="Zhong D."/>
            <person name="Zimmer A."/>
            <person name="Zwirko Z."/>
            <person name="Jaffe D.B."/>
            <person name="Alvarez P."/>
            <person name="Brockman W."/>
            <person name="Butler J."/>
            <person name="Chin C."/>
            <person name="Gnerre S."/>
            <person name="Grabherr M."/>
            <person name="Kleber M."/>
            <person name="Mauceli E."/>
            <person name="MacCallum I."/>
        </authorList>
    </citation>
    <scope>NUCLEOTIDE SEQUENCE [LARGE SCALE GENOMIC DNA]</scope>
    <source>
        <strain evidence="12">Tucson 15010-1051.87</strain>
    </source>
</reference>
<proteinExistence type="inferred from homology"/>
<comment type="cofactor">
    <cofactor evidence="1">
        <name>FMN</name>
        <dbReference type="ChEBI" id="CHEBI:58210"/>
    </cofactor>
</comment>
<evidence type="ECO:0000259" key="10">
    <source>
        <dbReference type="Pfam" id="PF01243"/>
    </source>
</evidence>
<comment type="pathway">
    <text evidence="4">Cofactor metabolism; pyridoxal 5'-phosphate salvage; pyridoxal 5'-phosphate from pyridoxine 5'-phosphate: step 1/1.</text>
</comment>
<dbReference type="FunCoup" id="B4M4K6">
    <property type="interactions" value="128"/>
</dbReference>
<organism evidence="11 12">
    <name type="scientific">Drosophila virilis</name>
    <name type="common">Fruit fly</name>
    <dbReference type="NCBI Taxonomy" id="7244"/>
    <lineage>
        <taxon>Eukaryota</taxon>
        <taxon>Metazoa</taxon>
        <taxon>Ecdysozoa</taxon>
        <taxon>Arthropoda</taxon>
        <taxon>Hexapoda</taxon>
        <taxon>Insecta</taxon>
        <taxon>Pterygota</taxon>
        <taxon>Neoptera</taxon>
        <taxon>Endopterygota</taxon>
        <taxon>Diptera</taxon>
        <taxon>Brachycera</taxon>
        <taxon>Muscomorpha</taxon>
        <taxon>Ephydroidea</taxon>
        <taxon>Drosophilidae</taxon>
        <taxon>Drosophila</taxon>
    </lineage>
</organism>
<evidence type="ECO:0000256" key="4">
    <source>
        <dbReference type="ARBA" id="ARBA00005037"/>
    </source>
</evidence>
<dbReference type="GO" id="GO:0008615">
    <property type="term" value="P:pyridoxine biosynthetic process"/>
    <property type="evidence" value="ECO:0007669"/>
    <property type="project" value="InterPro"/>
</dbReference>
<dbReference type="EC" id="1.4.3.5" evidence="6"/>
<comment type="function">
    <text evidence="2">Catalyzes the oxidation of either pyridoxine 5'-phosphate (PNP) or pyridoxamine 5'-phosphate (PMP) into pyridoxal 5'-phosphate (PLP).</text>
</comment>
<dbReference type="Gene3D" id="2.30.110.10">
    <property type="entry name" value="Electron Transport, Fmn-binding Protein, Chain A"/>
    <property type="match status" value="1"/>
</dbReference>
<dbReference type="InParanoid" id="B4M4K6"/>
<feature type="domain" description="Pyridoxamine 5'-phosphate oxidase N-terminal" evidence="10">
    <location>
        <begin position="77"/>
        <end position="164"/>
    </location>
</feature>
<evidence type="ECO:0000256" key="2">
    <source>
        <dbReference type="ARBA" id="ARBA00003691"/>
    </source>
</evidence>
<dbReference type="Pfam" id="PF01243">
    <property type="entry name" value="PNPOx_N"/>
    <property type="match status" value="1"/>
</dbReference>
<dbReference type="EMBL" id="CH940652">
    <property type="protein sequence ID" value="EDW59567.2"/>
    <property type="molecule type" value="Genomic_DNA"/>
</dbReference>